<dbReference type="EMBL" id="WHUT02000001">
    <property type="protein sequence ID" value="NUB43159.1"/>
    <property type="molecule type" value="Genomic_DNA"/>
</dbReference>
<evidence type="ECO:0000256" key="3">
    <source>
        <dbReference type="ARBA" id="ARBA00022448"/>
    </source>
</evidence>
<dbReference type="PANTHER" id="PTHR30290">
    <property type="entry name" value="PERIPLASMIC BINDING COMPONENT OF ABC TRANSPORTER"/>
    <property type="match status" value="1"/>
</dbReference>
<dbReference type="SUPFAM" id="SSF53850">
    <property type="entry name" value="Periplasmic binding protein-like II"/>
    <property type="match status" value="1"/>
</dbReference>
<evidence type="ECO:0000256" key="2">
    <source>
        <dbReference type="ARBA" id="ARBA00005695"/>
    </source>
</evidence>
<dbReference type="PANTHER" id="PTHR30290:SF65">
    <property type="entry name" value="MONOACYL PHOSPHATIDYLINOSITOL TETRAMANNOSIDE-BINDING PROTEIN LPQW-RELATED"/>
    <property type="match status" value="1"/>
</dbReference>
<dbReference type="InterPro" id="IPR030678">
    <property type="entry name" value="Peptide/Ni-bd"/>
</dbReference>
<proteinExistence type="inferred from homology"/>
<dbReference type="FunFam" id="3.10.105.10:FF:000006">
    <property type="entry name" value="Peptide ABC transporter substrate-binding protein"/>
    <property type="match status" value="1"/>
</dbReference>
<evidence type="ECO:0000256" key="1">
    <source>
        <dbReference type="ARBA" id="ARBA00004418"/>
    </source>
</evidence>
<keyword evidence="4 5" id="KW-0732">Signal</keyword>
<dbReference type="RefSeq" id="WP_152823830.1">
    <property type="nucleotide sequence ID" value="NZ_WHUT02000001.1"/>
</dbReference>
<accession>A0A8X8KJF5</accession>
<dbReference type="InterPro" id="IPR000914">
    <property type="entry name" value="SBP_5_dom"/>
</dbReference>
<evidence type="ECO:0000256" key="4">
    <source>
        <dbReference type="ARBA" id="ARBA00022729"/>
    </source>
</evidence>
<name>A0A8X8KJF5_9RHOB</name>
<comment type="subcellular location">
    <subcellularLocation>
        <location evidence="1">Periplasm</location>
    </subcellularLocation>
</comment>
<comment type="caution">
    <text evidence="7">The sequence shown here is derived from an EMBL/GenBank/DDBJ whole genome shotgun (WGS) entry which is preliminary data.</text>
</comment>
<dbReference type="GO" id="GO:0030288">
    <property type="term" value="C:outer membrane-bounded periplasmic space"/>
    <property type="evidence" value="ECO:0007669"/>
    <property type="project" value="UniProtKB-ARBA"/>
</dbReference>
<keyword evidence="8" id="KW-1185">Reference proteome</keyword>
<dbReference type="AlphaFoldDB" id="A0A8X8KJF5"/>
<keyword evidence="3" id="KW-0813">Transport</keyword>
<feature type="chain" id="PRO_5036492509" evidence="5">
    <location>
        <begin position="23"/>
        <end position="567"/>
    </location>
</feature>
<gene>
    <name evidence="7" type="ORF">GEU84_002080</name>
</gene>
<feature type="domain" description="Solute-binding protein family 5" evidence="6">
    <location>
        <begin position="86"/>
        <end position="471"/>
    </location>
</feature>
<dbReference type="GO" id="GO:1904680">
    <property type="term" value="F:peptide transmembrane transporter activity"/>
    <property type="evidence" value="ECO:0007669"/>
    <property type="project" value="TreeGrafter"/>
</dbReference>
<protein>
    <submittedName>
        <fullName evidence="7">Peptide ABC transporter substrate-binding protein</fullName>
    </submittedName>
</protein>
<comment type="similarity">
    <text evidence="2">Belongs to the bacterial solute-binding protein 5 family.</text>
</comment>
<reference evidence="7" key="1">
    <citation type="submission" date="2020-05" db="EMBL/GenBank/DDBJ databases">
        <title>Fertoebacter nigrum gen. nov., sp. nov., a new member of the family Rhodobacteraceae.</title>
        <authorList>
            <person name="Szuroczki S."/>
            <person name="Abbaszade G."/>
            <person name="Buni D."/>
            <person name="Schumann P."/>
            <person name="Toth E."/>
        </authorList>
    </citation>
    <scope>NUCLEOTIDE SEQUENCE</scope>
    <source>
        <strain evidence="7">RG-N-1a</strain>
    </source>
</reference>
<dbReference type="InterPro" id="IPR039424">
    <property type="entry name" value="SBP_5"/>
</dbReference>
<dbReference type="Gene3D" id="3.40.190.10">
    <property type="entry name" value="Periplasmic binding protein-like II"/>
    <property type="match status" value="1"/>
</dbReference>
<dbReference type="GO" id="GO:0015833">
    <property type="term" value="P:peptide transport"/>
    <property type="evidence" value="ECO:0007669"/>
    <property type="project" value="TreeGrafter"/>
</dbReference>
<feature type="signal peptide" evidence="5">
    <location>
        <begin position="1"/>
        <end position="22"/>
    </location>
</feature>
<dbReference type="CDD" id="cd08513">
    <property type="entry name" value="PBP2_thermophilic_Hb8_like"/>
    <property type="match status" value="1"/>
</dbReference>
<evidence type="ECO:0000313" key="8">
    <source>
        <dbReference type="Proteomes" id="UP000484076"/>
    </source>
</evidence>
<evidence type="ECO:0000313" key="7">
    <source>
        <dbReference type="EMBL" id="NUB43159.1"/>
    </source>
</evidence>
<dbReference type="Pfam" id="PF00496">
    <property type="entry name" value="SBP_bac_5"/>
    <property type="match status" value="1"/>
</dbReference>
<dbReference type="Proteomes" id="UP000484076">
    <property type="component" value="Unassembled WGS sequence"/>
</dbReference>
<dbReference type="PIRSF" id="PIRSF002741">
    <property type="entry name" value="MppA"/>
    <property type="match status" value="1"/>
</dbReference>
<evidence type="ECO:0000259" key="6">
    <source>
        <dbReference type="Pfam" id="PF00496"/>
    </source>
</evidence>
<dbReference type="Gene3D" id="3.10.105.10">
    <property type="entry name" value="Dipeptide-binding Protein, Domain 3"/>
    <property type="match status" value="1"/>
</dbReference>
<evidence type="ECO:0000256" key="5">
    <source>
        <dbReference type="SAM" id="SignalP"/>
    </source>
</evidence>
<sequence length="567" mass="60988">MKLKTALMGAVACFAMAPAAFAERGADGNVKVLYSQAVSIMNAYLSSGTKDVEAGSLVLEPLAGFNEAGDVIPRLVTEIPSVENGGISEDLTTITWKLIPGLLWSDGTPVTADDAVFTYEYCTHPEGGCAQAARYEGIASVEAVDPATVKITFDGPKPNPFTAFVGATSPILQKAQFANCLGAAAPTCTEANFNPIGTGPFVVTDFKVNDVVEMAANPNYRDPAKPAFATLTLKGGGDAAGAARAVMETGEFDYAWNTQINPELQAQMEAGGKGKFVNAFGTLVERIEMNMTDPSADLPEGERATAKHPHPILSDLNVRKALSMAIDRQLLVDVGYGAAGRATCNLVPAPEIYASPNTDCIAQDMEGAKALLEQAGWTDSDGDGIREKDGKKFTLLYQTSVNAVRQDFQALIKGWWNELGVEVELKAIDGGVYFGGDPGSPDTFQKFYADVEMYANNFDGTDPEPYLAQYTCEKAPRPETQWQGENINRFCDPAYDAMVVELAQTRDMEARGALARKMNEVLTKDTYVVVPLVDRGRLSAHSNTLGGVVLNTWDSELWNASDWFRVK</sequence>
<organism evidence="7 8">
    <name type="scientific">Fertoeibacter niger</name>
    <dbReference type="NCBI Taxonomy" id="2656921"/>
    <lineage>
        <taxon>Bacteria</taxon>
        <taxon>Pseudomonadati</taxon>
        <taxon>Pseudomonadota</taxon>
        <taxon>Alphaproteobacteria</taxon>
        <taxon>Rhodobacterales</taxon>
        <taxon>Paracoccaceae</taxon>
        <taxon>Fertoeibacter</taxon>
    </lineage>
</organism>
<dbReference type="GO" id="GO:0043190">
    <property type="term" value="C:ATP-binding cassette (ABC) transporter complex"/>
    <property type="evidence" value="ECO:0007669"/>
    <property type="project" value="InterPro"/>
</dbReference>